<evidence type="ECO:0000313" key="10">
    <source>
        <dbReference type="Proteomes" id="UP001187531"/>
    </source>
</evidence>
<dbReference type="GO" id="GO:0005882">
    <property type="term" value="C:intermediate filament"/>
    <property type="evidence" value="ECO:0007669"/>
    <property type="project" value="TreeGrafter"/>
</dbReference>
<feature type="compositionally biased region" description="Polar residues" evidence="6">
    <location>
        <begin position="239"/>
        <end position="248"/>
    </location>
</feature>
<feature type="coiled-coil region" evidence="5">
    <location>
        <begin position="2794"/>
        <end position="2821"/>
    </location>
</feature>
<sequence length="3556" mass="404055">ELNSRFEKLQDKAGKRSVFLEEVSVSLEIYVKAQTKYEEWYAKIIETVESSSDPEVLATKVNEMSQERDEKQEEVDELLKAGKTLVAKKDVTDTQPIKDKLKTIDAQWKDLTDLIDENKRDGKARSEQLLAYERLKTQVCEWLTIIETKVEKLGPVALDADTVRKQIEEIKPIIKEHRDSGPLVDKLMEAGNAYDAMVRAERSDALRRRSSVTPLKRSSLTGSLRRQSQDLRSPKLGQSFFNGGSNARRTSDLYNTATMQEDSPIQSQLNDTVNRYTAVGTRLSDRQTELDLMKDEAKKHSEALKSLVSTLDRLEKQMPKDMHLPQSKDEADKLIKNIKNLLEDMYDKQPQLDSLKNQIAELVRRKPDTSGVPDLKENIDGISSRWKDLMDKMKIHAGLLEKSKEFQELCDHLNSWLLAKDKMMGVLGPVASDPRLVHNQLQQVQVLYDEFKEQERNIQNLDNLVDTLMESTNPNSSEARKIQDRVNGINLKWTDLIGRLEDRRKQLDAASGMSKQFSANLNQLLEAVQKIGDECDDLSIVKGDVEEALKHVDALEDRLEALRPLLAEVDAVGNELCHIISDTGSVADVTAKIQQVDKSYNRVQKKLDNKKAEIESQIKDTREFVDACQNIQDWIHDYDSVIKEKLEVSADRDTLKQQVTDFEPIYKEVMNKEHEVVMMLDKGQDLLQNSKRSDAKQQLKLLEKIRAEWEKVKSTTIEKKMRLEKAYEMCKKYYTTLESFFPWLEEVEVKIMQLEPAILKKQELEKQIRELVSSRNDISRHSAGYDGTKSLGESFLAICDIHKEGVKEDLGVVKQKWEGLNAAVQERSQILDDLLSRLGDFNDQLRDVDHSLQRCEDRLASHDALGDTGRDPKMLERMKAILEETKALDQKLVALDGTAQALVDGAHKHGSNARHVADQAEAIRGRYGDLRQQLEERCAALEVAFEAAAQFSELLKSVTVDLSSLEQEFDSMEAPARLLPVVQTQLDQVADFFARLQQYHDHLGETRRASEKLTKQGRDIQSSTDQIANMEKQILKLEERSKARNDELERVLGKLESFYGLLDQVLINIEDASNEEVKFKAVSADVNVIRQQQAEFKEFCEKQRNSLEETVLEANKTGQGLVQSAAPGVTTTKLEGDIENMNEKWNALKAKLFERERKLDVGLLQSGKFREALDSLAKWLSDTEEMVTNQKPPSADYKVVKAQLQEQKFLKKLLFDRQHSMSTLLDMGHDLASKLEPKEKKDLEEMMQELVARFDVLSQMADERMQALNTAMSVAKQFLDQLSPIMEWLDKNEKKIRDMEVVPTDEDKIQTRIEEHDLLHEEIVAKRPGFETLSDTASALMVLVGDKEASGLADKVADITDRYAGLVDASDNIGQLLADAKQGLRHLVLSYEDLVSWMEDIENRLSRYKVLSVYTEKLVEQMEEITELTEEVASHQQNVDNVIDTGLELMRHISNEEALQLKDKLDSIQRRYNELTSRASDLLKNTQETLPLVQQFHESHGRLNEWLIDAESRLQGLESAVTGGNLAVQEDEILSLETDLSDVRPYLESVNITGPQLCQRARGEGAATIEGLVQRDNRRFDAICEQIQRRGERLQLAKQRSMEVVGDLDDLLEWCRETESQLKEADRPSTDPDVIRVQLKEHKAVNEDIASQKSRVRDVLSAAKKVIREQNDDSGMIREKMDDLKETMDAVVTLSFDRLSILEQALPLAEHFYEAHTELNHWLDEAEQDIAMLEAPALRADQIMKQQEVNKQMTAAISEHKPLVDKLNKSGMALVKLCVEEEAIKVQDLMETDNARYSSLRATLRERQQALEEALQETSQFADKLDGMLAALASTADQIKLAEPVSAHPDKLQEQIAENAAIVEDLEKRETAFEAVKQAADDVFNKATTKNDPAVKDIKGKMDKLSKLWDNVVNATSERGRSLEEALSIAEKFWDELQNVLASLKDLQEALATQEPPAVEPNHIQQQQDVLQEIKSEIDHAKPEVEACKSTGLDLMIICGEQDKPEVKKQIEDLDVAWDNVTALFAKREENLIDAMEKAMEFHDTLRTLLDFLEKAENDFANMRPIGSDIDAVKEQIGELKDFKADVDPAMVKVESLNRQATELTERTSPDQAAALKEPLSRVNRRWEDLAKGIVDRQRNLEHALLRLGQFQHALAELMIWIQRTDGTLDELKPVFGDPAVIEVELAKLKVLVNDIQAHQNSVDTLNDAGRQLVEADRGSDDANRTQQKLTELNKSWTDLVEKSSCRQKELEDALKEAQMFHADVQDLLLWLSDVDSALTTSKPVGGLPETAAEQLQRFMTVYDELEENRPKVETILQQGSEYLKRSNEGAASSLQHNLKTLRQRWEMVMNRASDKKIKLEIALKEATEFHEQLQAFVNWLTESEKTLTGLKPVSRILETVTGQIEDHKTFQKDIGGQRETMLSLDKKGTHLKYFSQKQDVILIKNLLISVQHRWERVLTKAAERTRALDHGYKEAKEFSDAYTDLNNWLENAVKAFDETAHTLGKDPDKIKQLLQKHKEFQRSLGAKQPTYDATMRTGKLLKDRAPKTDEPVIKQLMTDLKNKWQDVCNRSVDRQRKLEEGLLFSGQFKDALQALLDWLCKVDLPLMKDGPVHGDLDTVIFLKEQHKNFEDEFNGRLSQANQVRKTATELLTSATPEDAASVQNKVKQLNDSWNKVSEAARARSDRLEDALTHAEELHRRVNMLLEWLSDGEMKLRFAGQLPDDQDECVDQIGDHKRFLEELNEKEHEKNDTLVLANDILSKCHPDAVSVIRHWITIIQSRWDEVSNWARQRDHRLEEHIKQLRNSAELLEELLSWLTKQENTLVDRDAEPLPDDIPTVEKLIEEHNQLMEDTAARTPEVDRVCKPKQQPKLSTTRKPSRKSITNLDRRSLSRETSPEYEMQSRKSSHKPSSRESTPGPVLPRKTSQAISDRSSPGRETSPLREYPKPWMTNAARLSPSRDGEELQHYGPRFQSIAASVGLLRKGSKPSITEPVIKNPRARQLWDKWRHVWVMAWDRQRRLNDRKSYLDDVEKVKHFSWDDWRRRFMRFMNGKKSRVTDLFRKMDKNNEGAIPREDFIEGIIRTKLPTSRLEMEAVANMFDRNAEGYIDWKEFMAALRPDWEEKPASDAEKIHDEVKRQVQKCTCRTKFRVHQVGEGKYRFGESQKLRLVRILRSTVMVRVGGGWVALDEFLVKNDPCRAKGRTNIELREQFILADGVSQGLTPFKTRPNGSFSGPSGAQMTPGRASQSYSLPTAGPIMKIKEVTPRSFPMQQRAGRSSFSAARTPDSSTSDEGAFRLHSSARKGSAPVRSQVNGSQSSSRPASRNESRQNSRPPSRQNSNLSLDSTDDSVSRASGLRRTPSFQRGGRSSSSQARQATSTPISYNSLPRRSTTNRTRNTSGSSSGTPAVTPVGTPSSRSRLYKTASASNIPTLTGHTPNRSRIPVFIGTSRNPQPISEVAIHRNRAVSHAGLQNRPPFLLATNLTHRQRVTSSSSNIPVLLSTTPVRNRPSASTVSASSTPASASRSAQKLSMETPSSDRKASGLRKPSNYTPRK</sequence>
<dbReference type="FunFam" id="1.20.58.60:FF:000039">
    <property type="entry name" value="Short stop, isoform N"/>
    <property type="match status" value="1"/>
</dbReference>
<feature type="coiled-coil region" evidence="5">
    <location>
        <begin position="1020"/>
        <end position="1047"/>
    </location>
</feature>
<feature type="compositionally biased region" description="Polar residues" evidence="6">
    <location>
        <begin position="211"/>
        <end position="226"/>
    </location>
</feature>
<feature type="domain" description="EF-hand" evidence="7">
    <location>
        <begin position="3053"/>
        <end position="3088"/>
    </location>
</feature>
<keyword evidence="5" id="KW-0175">Coiled coil</keyword>
<dbReference type="SUPFAM" id="SSF46966">
    <property type="entry name" value="Spectrin repeat"/>
    <property type="match status" value="16"/>
</dbReference>
<comment type="caution">
    <text evidence="9">The sequence shown here is derived from an EMBL/GenBank/DDBJ whole genome shotgun (WGS) entry which is preliminary data.</text>
</comment>
<reference evidence="9" key="1">
    <citation type="submission" date="2023-07" db="EMBL/GenBank/DDBJ databases">
        <title>Chromosome-level genome assembly of Artemia franciscana.</title>
        <authorList>
            <person name="Jo E."/>
        </authorList>
    </citation>
    <scope>NUCLEOTIDE SEQUENCE</scope>
    <source>
        <tissue evidence="9">Whole body</tissue>
    </source>
</reference>
<dbReference type="PROSITE" id="PS00018">
    <property type="entry name" value="EF_HAND_1"/>
    <property type="match status" value="1"/>
</dbReference>
<feature type="region of interest" description="Disordered" evidence="6">
    <location>
        <begin position="3225"/>
        <end position="3253"/>
    </location>
</feature>
<feature type="compositionally biased region" description="Polar residues" evidence="6">
    <location>
        <begin position="2871"/>
        <end position="2886"/>
    </location>
</feature>
<dbReference type="GO" id="GO:0030056">
    <property type="term" value="C:hemidesmosome"/>
    <property type="evidence" value="ECO:0007669"/>
    <property type="project" value="TreeGrafter"/>
</dbReference>
<dbReference type="Pfam" id="PF02187">
    <property type="entry name" value="GAS2"/>
    <property type="match status" value="1"/>
</dbReference>
<feature type="coiled-coil region" evidence="5">
    <location>
        <begin position="297"/>
        <end position="348"/>
    </location>
</feature>
<dbReference type="InterPro" id="IPR002048">
    <property type="entry name" value="EF_hand_dom"/>
</dbReference>
<dbReference type="Gene3D" id="1.10.238.10">
    <property type="entry name" value="EF-hand"/>
    <property type="match status" value="1"/>
</dbReference>
<dbReference type="SMART" id="SM00243">
    <property type="entry name" value="GAS2"/>
    <property type="match status" value="1"/>
</dbReference>
<evidence type="ECO:0000256" key="3">
    <source>
        <dbReference type="ARBA" id="ARBA00022837"/>
    </source>
</evidence>
<dbReference type="FunFam" id="1.20.58.60:FF:000042">
    <property type="entry name" value="Short stop, isoform N"/>
    <property type="match status" value="1"/>
</dbReference>
<dbReference type="GO" id="GO:0005886">
    <property type="term" value="C:plasma membrane"/>
    <property type="evidence" value="ECO:0007669"/>
    <property type="project" value="UniProtKB-SubCell"/>
</dbReference>
<feature type="domain" description="EF-hand" evidence="7">
    <location>
        <begin position="3089"/>
        <end position="3124"/>
    </location>
</feature>
<feature type="compositionally biased region" description="Polar residues" evidence="6">
    <location>
        <begin position="3276"/>
        <end position="3293"/>
    </location>
</feature>
<proteinExistence type="predicted"/>
<dbReference type="CDD" id="cd00051">
    <property type="entry name" value="EFh"/>
    <property type="match status" value="1"/>
</dbReference>
<dbReference type="Gene3D" id="3.30.920.20">
    <property type="entry name" value="Gas2-like domain"/>
    <property type="match status" value="1"/>
</dbReference>
<feature type="region of interest" description="Disordered" evidence="6">
    <location>
        <begin position="3490"/>
        <end position="3556"/>
    </location>
</feature>
<dbReference type="SMART" id="SM00054">
    <property type="entry name" value="EFh"/>
    <property type="match status" value="2"/>
</dbReference>
<dbReference type="PROSITE" id="PS50222">
    <property type="entry name" value="EF_HAND_2"/>
    <property type="match status" value="2"/>
</dbReference>
<dbReference type="PROSITE" id="PS51460">
    <property type="entry name" value="GAR"/>
    <property type="match status" value="1"/>
</dbReference>
<dbReference type="InterPro" id="IPR036534">
    <property type="entry name" value="GAR_dom_sf"/>
</dbReference>
<dbReference type="GO" id="GO:0042060">
    <property type="term" value="P:wound healing"/>
    <property type="evidence" value="ECO:0007669"/>
    <property type="project" value="TreeGrafter"/>
</dbReference>
<feature type="region of interest" description="Disordered" evidence="6">
    <location>
        <begin position="205"/>
        <end position="248"/>
    </location>
</feature>
<dbReference type="Proteomes" id="UP001187531">
    <property type="component" value="Unassembled WGS sequence"/>
</dbReference>
<dbReference type="InterPro" id="IPR002017">
    <property type="entry name" value="Spectrin_repeat"/>
</dbReference>
<dbReference type="GO" id="GO:0005198">
    <property type="term" value="F:structural molecule activity"/>
    <property type="evidence" value="ECO:0007669"/>
    <property type="project" value="TreeGrafter"/>
</dbReference>
<gene>
    <name evidence="9" type="ORF">QYM36_014249</name>
</gene>
<dbReference type="GO" id="GO:0005509">
    <property type="term" value="F:calcium ion binding"/>
    <property type="evidence" value="ECO:0007669"/>
    <property type="project" value="InterPro"/>
</dbReference>
<evidence type="ECO:0000256" key="4">
    <source>
        <dbReference type="ARBA" id="ARBA00023212"/>
    </source>
</evidence>
<feature type="region of interest" description="Disordered" evidence="6">
    <location>
        <begin position="2853"/>
        <end position="2966"/>
    </location>
</feature>
<dbReference type="InterPro" id="IPR018159">
    <property type="entry name" value="Spectrin/alpha-actinin"/>
</dbReference>
<keyword evidence="4" id="KW-0206">Cytoskeleton</keyword>
<dbReference type="FunFam" id="1.20.58.60:FF:000101">
    <property type="entry name" value="Short stop, isoform K"/>
    <property type="match status" value="1"/>
</dbReference>
<dbReference type="Pfam" id="PF00435">
    <property type="entry name" value="Spectrin"/>
    <property type="match status" value="14"/>
</dbReference>
<dbReference type="FunFam" id="3.30.920.20:FF:000001">
    <property type="entry name" value="Microtubule-actin cross-linking factor 1"/>
    <property type="match status" value="1"/>
</dbReference>
<dbReference type="GO" id="GO:0005737">
    <property type="term" value="C:cytoplasm"/>
    <property type="evidence" value="ECO:0007669"/>
    <property type="project" value="TreeGrafter"/>
</dbReference>
<feature type="coiled-coil region" evidence="5">
    <location>
        <begin position="593"/>
        <end position="620"/>
    </location>
</feature>
<feature type="compositionally biased region" description="Polar residues" evidence="6">
    <location>
        <begin position="3230"/>
        <end position="3253"/>
    </location>
</feature>
<dbReference type="GO" id="GO:0045104">
    <property type="term" value="P:intermediate filament cytoskeleton organization"/>
    <property type="evidence" value="ECO:0007669"/>
    <property type="project" value="InterPro"/>
</dbReference>
<dbReference type="CDD" id="cd00176">
    <property type="entry name" value="SPEC"/>
    <property type="match status" value="14"/>
</dbReference>
<dbReference type="SUPFAM" id="SSF47473">
    <property type="entry name" value="EF-hand"/>
    <property type="match status" value="1"/>
</dbReference>
<evidence type="ECO:0000259" key="7">
    <source>
        <dbReference type="PROSITE" id="PS50222"/>
    </source>
</evidence>
<dbReference type="InterPro" id="IPR011992">
    <property type="entry name" value="EF-hand-dom_pair"/>
</dbReference>
<feature type="non-terminal residue" evidence="9">
    <location>
        <position position="3556"/>
    </location>
</feature>
<dbReference type="FunFam" id="1.20.58.60:FF:000001">
    <property type="entry name" value="Microtubule-actin cross-linking factor 1"/>
    <property type="match status" value="4"/>
</dbReference>
<evidence type="ECO:0000256" key="5">
    <source>
        <dbReference type="SAM" id="Coils"/>
    </source>
</evidence>
<keyword evidence="10" id="KW-1185">Reference proteome</keyword>
<feature type="compositionally biased region" description="Polar residues" evidence="6">
    <location>
        <begin position="3490"/>
        <end position="3507"/>
    </location>
</feature>
<evidence type="ECO:0008006" key="11">
    <source>
        <dbReference type="Google" id="ProtNLM"/>
    </source>
</evidence>
<feature type="compositionally biased region" description="Basic and acidic residues" evidence="6">
    <location>
        <begin position="2887"/>
        <end position="2897"/>
    </location>
</feature>
<dbReference type="SUPFAM" id="SSF143575">
    <property type="entry name" value="GAS2 domain-like"/>
    <property type="match status" value="1"/>
</dbReference>
<dbReference type="GO" id="GO:0008017">
    <property type="term" value="F:microtubule binding"/>
    <property type="evidence" value="ECO:0007669"/>
    <property type="project" value="InterPro"/>
</dbReference>
<dbReference type="FunFam" id="1.20.58.60:FF:000040">
    <property type="entry name" value="Short stop, isoform N"/>
    <property type="match status" value="1"/>
</dbReference>
<feature type="domain" description="GAR" evidence="8">
    <location>
        <begin position="3128"/>
        <end position="3200"/>
    </location>
</feature>
<comment type="subcellular location">
    <subcellularLocation>
        <location evidence="1">Cytoplasm</location>
        <location evidence="1">Cytoskeleton</location>
    </subcellularLocation>
</comment>
<feature type="compositionally biased region" description="Polar residues" evidence="6">
    <location>
        <begin position="2925"/>
        <end position="2938"/>
    </location>
</feature>
<protein>
    <recommendedName>
        <fullName evidence="11">Dystonin</fullName>
    </recommendedName>
</protein>
<dbReference type="PANTHER" id="PTHR23169">
    <property type="entry name" value="ENVOPLAKIN"/>
    <property type="match status" value="1"/>
</dbReference>
<feature type="compositionally biased region" description="Polar residues" evidence="6">
    <location>
        <begin position="3310"/>
        <end position="3324"/>
    </location>
</feature>
<dbReference type="PANTHER" id="PTHR23169:SF23">
    <property type="entry name" value="SHORT STOP, ISOFORM H"/>
    <property type="match status" value="1"/>
</dbReference>
<evidence type="ECO:0000313" key="9">
    <source>
        <dbReference type="EMBL" id="KAK2708575.1"/>
    </source>
</evidence>
<dbReference type="GO" id="GO:0031122">
    <property type="term" value="P:cytoplasmic microtubule organization"/>
    <property type="evidence" value="ECO:0007669"/>
    <property type="project" value="TreeGrafter"/>
</dbReference>
<dbReference type="SMART" id="SM00150">
    <property type="entry name" value="SPEC"/>
    <property type="match status" value="25"/>
</dbReference>
<evidence type="ECO:0000256" key="6">
    <source>
        <dbReference type="SAM" id="MobiDB-lite"/>
    </source>
</evidence>
<dbReference type="InterPro" id="IPR003108">
    <property type="entry name" value="GAR_dom"/>
</dbReference>
<accession>A0AA88HG96</accession>
<dbReference type="Gene3D" id="1.20.58.60">
    <property type="match status" value="22"/>
</dbReference>
<feature type="coiled-coil region" evidence="5">
    <location>
        <begin position="444"/>
        <end position="471"/>
    </location>
</feature>
<evidence type="ECO:0000259" key="8">
    <source>
        <dbReference type="PROSITE" id="PS51460"/>
    </source>
</evidence>
<feature type="compositionally biased region" description="Low complexity" evidence="6">
    <location>
        <begin position="3510"/>
        <end position="3529"/>
    </location>
</feature>
<evidence type="ECO:0000256" key="2">
    <source>
        <dbReference type="ARBA" id="ARBA00022490"/>
    </source>
</evidence>
<feature type="coiled-coil region" evidence="5">
    <location>
        <begin position="1411"/>
        <end position="1485"/>
    </location>
</feature>
<dbReference type="InterPro" id="IPR018247">
    <property type="entry name" value="EF_Hand_1_Ca_BS"/>
</dbReference>
<name>A0AA88HG96_ARTSF</name>
<dbReference type="Pfam" id="PF13499">
    <property type="entry name" value="EF-hand_7"/>
    <property type="match status" value="1"/>
</dbReference>
<organism evidence="9 10">
    <name type="scientific">Artemia franciscana</name>
    <name type="common">Brine shrimp</name>
    <name type="synonym">Artemia sanfranciscana</name>
    <dbReference type="NCBI Taxonomy" id="6661"/>
    <lineage>
        <taxon>Eukaryota</taxon>
        <taxon>Metazoa</taxon>
        <taxon>Ecdysozoa</taxon>
        <taxon>Arthropoda</taxon>
        <taxon>Crustacea</taxon>
        <taxon>Branchiopoda</taxon>
        <taxon>Anostraca</taxon>
        <taxon>Artemiidae</taxon>
        <taxon>Artemia</taxon>
    </lineage>
</organism>
<dbReference type="InterPro" id="IPR043197">
    <property type="entry name" value="Plakin"/>
</dbReference>
<keyword evidence="3" id="KW-0106">Calcium</keyword>
<dbReference type="EMBL" id="JAVRJZ010000018">
    <property type="protein sequence ID" value="KAK2708575.1"/>
    <property type="molecule type" value="Genomic_DNA"/>
</dbReference>
<feature type="compositionally biased region" description="Low complexity" evidence="6">
    <location>
        <begin position="3365"/>
        <end position="3381"/>
    </location>
</feature>
<evidence type="ECO:0000256" key="1">
    <source>
        <dbReference type="ARBA" id="ARBA00004245"/>
    </source>
</evidence>
<feature type="compositionally biased region" description="Low complexity" evidence="6">
    <location>
        <begin position="3390"/>
        <end position="3407"/>
    </location>
</feature>
<keyword evidence="2" id="KW-0963">Cytoplasm</keyword>
<feature type="region of interest" description="Disordered" evidence="6">
    <location>
        <begin position="3268"/>
        <end position="3422"/>
    </location>
</feature>